<feature type="region of interest" description="Disordered" evidence="1">
    <location>
        <begin position="1"/>
        <end position="31"/>
    </location>
</feature>
<evidence type="ECO:0000313" key="3">
    <source>
        <dbReference type="Proteomes" id="UP000243799"/>
    </source>
</evidence>
<gene>
    <name evidence="2" type="ORF">SAMN05216266_103281</name>
</gene>
<proteinExistence type="predicted"/>
<dbReference type="Proteomes" id="UP000243799">
    <property type="component" value="Unassembled WGS sequence"/>
</dbReference>
<feature type="compositionally biased region" description="Basic and acidic residues" evidence="1">
    <location>
        <begin position="1"/>
        <end position="13"/>
    </location>
</feature>
<name>A0A1I0XLR1_9PSEU</name>
<dbReference type="EMBL" id="FOKG01000003">
    <property type="protein sequence ID" value="SFB01366.1"/>
    <property type="molecule type" value="Genomic_DNA"/>
</dbReference>
<organism evidence="2 3">
    <name type="scientific">Amycolatopsis marina</name>
    <dbReference type="NCBI Taxonomy" id="490629"/>
    <lineage>
        <taxon>Bacteria</taxon>
        <taxon>Bacillati</taxon>
        <taxon>Actinomycetota</taxon>
        <taxon>Actinomycetes</taxon>
        <taxon>Pseudonocardiales</taxon>
        <taxon>Pseudonocardiaceae</taxon>
        <taxon>Amycolatopsis</taxon>
    </lineage>
</organism>
<reference evidence="3" key="1">
    <citation type="submission" date="2016-10" db="EMBL/GenBank/DDBJ databases">
        <authorList>
            <person name="Varghese N."/>
            <person name="Submissions S."/>
        </authorList>
    </citation>
    <scope>NUCLEOTIDE SEQUENCE [LARGE SCALE GENOMIC DNA]</scope>
    <source>
        <strain evidence="3">CGMCC 4.3568</strain>
    </source>
</reference>
<accession>A0A1I0XLR1</accession>
<evidence type="ECO:0000256" key="1">
    <source>
        <dbReference type="SAM" id="MobiDB-lite"/>
    </source>
</evidence>
<sequence>MERTRGDDVRCADQPEDQGEGEESESDLRDYGQALVHEPVGAVLAAALALVSTSDECGSLHSRVRGDRRMPLR</sequence>
<dbReference type="AlphaFoldDB" id="A0A1I0XLR1"/>
<protein>
    <submittedName>
        <fullName evidence="2">Uncharacterized protein</fullName>
    </submittedName>
</protein>
<dbReference type="STRING" id="490629.SAMN05216266_103281"/>
<evidence type="ECO:0000313" key="2">
    <source>
        <dbReference type="EMBL" id="SFB01366.1"/>
    </source>
</evidence>
<keyword evidence="3" id="KW-1185">Reference proteome</keyword>
<feature type="compositionally biased region" description="Acidic residues" evidence="1">
    <location>
        <begin position="14"/>
        <end position="25"/>
    </location>
</feature>